<name>A0A927RE67_9BACL</name>
<keyword evidence="5" id="KW-1185">Reference proteome</keyword>
<dbReference type="Pfam" id="PF00015">
    <property type="entry name" value="MCPsignal"/>
    <property type="match status" value="1"/>
</dbReference>
<sequence>MDSKTLTNNNMLDYLIKLAPAIQEAIPFEAMIGVTDTKNFLLYLPTKDLNLGGITGMTIPEGDAIYEAIKKKSTQMISVPREAFGIPFKAKGVPIKDGNGNVIGGLGIGISLDNQEKLSDVAQQFASASEEISASTEELSSTAQKLANFMKDLKISQHEMIEQVGKTEKMLESISTIGRNSRILGLNAGIEAARSGEHGRGFSVVAQEITKLADISATSVDEIRSLLRSLKEKVEYITETVNKTTKISNEQFASSDNISTAINHLIVSVEEIDKLSKII</sequence>
<evidence type="ECO:0000259" key="3">
    <source>
        <dbReference type="PROSITE" id="PS50111"/>
    </source>
</evidence>
<dbReference type="InterPro" id="IPR004089">
    <property type="entry name" value="MCPsignal_dom"/>
</dbReference>
<comment type="caution">
    <text evidence="4">The sequence shown here is derived from an EMBL/GenBank/DDBJ whole genome shotgun (WGS) entry which is preliminary data.</text>
</comment>
<evidence type="ECO:0000256" key="1">
    <source>
        <dbReference type="ARBA" id="ARBA00023224"/>
    </source>
</evidence>
<dbReference type="EMBL" id="JADBEL010000005">
    <property type="protein sequence ID" value="MBE1554312.1"/>
    <property type="molecule type" value="Genomic_DNA"/>
</dbReference>
<dbReference type="Gene3D" id="1.10.287.950">
    <property type="entry name" value="Methyl-accepting chemotaxis protein"/>
    <property type="match status" value="1"/>
</dbReference>
<dbReference type="GO" id="GO:0007165">
    <property type="term" value="P:signal transduction"/>
    <property type="evidence" value="ECO:0007669"/>
    <property type="project" value="UniProtKB-KW"/>
</dbReference>
<keyword evidence="1 2" id="KW-0807">Transducer</keyword>
<evidence type="ECO:0000313" key="4">
    <source>
        <dbReference type="EMBL" id="MBE1554312.1"/>
    </source>
</evidence>
<evidence type="ECO:0000256" key="2">
    <source>
        <dbReference type="PROSITE-ProRule" id="PRU00284"/>
    </source>
</evidence>
<feature type="domain" description="Methyl-accepting transducer" evidence="3">
    <location>
        <begin position="116"/>
        <end position="279"/>
    </location>
</feature>
<dbReference type="AlphaFoldDB" id="A0A927RE67"/>
<dbReference type="GO" id="GO:0016020">
    <property type="term" value="C:membrane"/>
    <property type="evidence" value="ECO:0007669"/>
    <property type="project" value="InterPro"/>
</dbReference>
<proteinExistence type="predicted"/>
<reference evidence="4" key="1">
    <citation type="submission" date="2020-10" db="EMBL/GenBank/DDBJ databases">
        <title>Genomic Encyclopedia of Type Strains, Phase IV (KMG-IV): sequencing the most valuable type-strain genomes for metagenomic binning, comparative biology and taxonomic classification.</title>
        <authorList>
            <person name="Goeker M."/>
        </authorList>
    </citation>
    <scope>NUCLEOTIDE SEQUENCE</scope>
    <source>
        <strain evidence="4">DSM 13886</strain>
    </source>
</reference>
<organism evidence="4 5">
    <name type="scientific">Sporosarcina limicola</name>
    <dbReference type="NCBI Taxonomy" id="34101"/>
    <lineage>
        <taxon>Bacteria</taxon>
        <taxon>Bacillati</taxon>
        <taxon>Bacillota</taxon>
        <taxon>Bacilli</taxon>
        <taxon>Bacillales</taxon>
        <taxon>Caryophanaceae</taxon>
        <taxon>Sporosarcina</taxon>
    </lineage>
</organism>
<dbReference type="SUPFAM" id="SSF58104">
    <property type="entry name" value="Methyl-accepting chemotaxis protein (MCP) signaling domain"/>
    <property type="match status" value="1"/>
</dbReference>
<dbReference type="InterPro" id="IPR029151">
    <property type="entry name" value="Sensor-like_sf"/>
</dbReference>
<dbReference type="PROSITE" id="PS50111">
    <property type="entry name" value="CHEMOTAXIS_TRANSDUC_2"/>
    <property type="match status" value="1"/>
</dbReference>
<dbReference type="PANTHER" id="PTHR32089">
    <property type="entry name" value="METHYL-ACCEPTING CHEMOTAXIS PROTEIN MCPB"/>
    <property type="match status" value="1"/>
</dbReference>
<dbReference type="SMART" id="SM00283">
    <property type="entry name" value="MA"/>
    <property type="match status" value="1"/>
</dbReference>
<dbReference type="Proteomes" id="UP000658225">
    <property type="component" value="Unassembled WGS sequence"/>
</dbReference>
<accession>A0A927RE67</accession>
<gene>
    <name evidence="4" type="ORF">H4683_001387</name>
</gene>
<dbReference type="RefSeq" id="WP_192598096.1">
    <property type="nucleotide sequence ID" value="NZ_JADBEL010000005.1"/>
</dbReference>
<dbReference type="PANTHER" id="PTHR32089:SF112">
    <property type="entry name" value="LYSOZYME-LIKE PROTEIN-RELATED"/>
    <property type="match status" value="1"/>
</dbReference>
<dbReference type="SUPFAM" id="SSF103190">
    <property type="entry name" value="Sensory domain-like"/>
    <property type="match status" value="1"/>
</dbReference>
<evidence type="ECO:0000313" key="5">
    <source>
        <dbReference type="Proteomes" id="UP000658225"/>
    </source>
</evidence>
<protein>
    <submittedName>
        <fullName evidence="4">Uncharacterized protein YukE</fullName>
    </submittedName>
</protein>